<sequence>MAEKTAADGELYYCAHTATAVSSRRSSLPAAPPSPSPPVAARNPVAAARSPPSGHASSTAWLATATKIHQPRTANGRRSKDVLRMGVAVAERQLSDNDLLDELLSTANAASCDLVVQASATALPSSPASAPAHRRRQPKLGRAALAFLPPRATGRREEGERERRERRKKDD</sequence>
<dbReference type="Proteomes" id="UP000000763">
    <property type="component" value="Chromosome 6"/>
</dbReference>
<name>Q5VPF4_ORYSJ</name>
<evidence type="ECO:0000313" key="2">
    <source>
        <dbReference type="EMBL" id="BAD68671.1"/>
    </source>
</evidence>
<reference evidence="3" key="1">
    <citation type="journal article" date="2005" name="Nature">
        <title>The map-based sequence of the rice genome.</title>
        <authorList>
            <consortium name="International rice genome sequencing project (IRGSP)"/>
            <person name="Matsumoto T."/>
            <person name="Wu J."/>
            <person name="Kanamori H."/>
            <person name="Katayose Y."/>
            <person name="Fujisawa M."/>
            <person name="Namiki N."/>
            <person name="Mizuno H."/>
            <person name="Yamamoto K."/>
            <person name="Antonio B.A."/>
            <person name="Baba T."/>
            <person name="Sakata K."/>
            <person name="Nagamura Y."/>
            <person name="Aoki H."/>
            <person name="Arikawa K."/>
            <person name="Arita K."/>
            <person name="Bito T."/>
            <person name="Chiden Y."/>
            <person name="Fujitsuka N."/>
            <person name="Fukunaka R."/>
            <person name="Hamada M."/>
            <person name="Harada C."/>
            <person name="Hayashi A."/>
            <person name="Hijishita S."/>
            <person name="Honda M."/>
            <person name="Hosokawa S."/>
            <person name="Ichikawa Y."/>
            <person name="Idonuma A."/>
            <person name="Iijima M."/>
            <person name="Ikeda M."/>
            <person name="Ikeno M."/>
            <person name="Ito K."/>
            <person name="Ito S."/>
            <person name="Ito T."/>
            <person name="Ito Y."/>
            <person name="Ito Y."/>
            <person name="Iwabuchi A."/>
            <person name="Kamiya K."/>
            <person name="Karasawa W."/>
            <person name="Kurita K."/>
            <person name="Katagiri S."/>
            <person name="Kikuta A."/>
            <person name="Kobayashi H."/>
            <person name="Kobayashi N."/>
            <person name="Machita K."/>
            <person name="Maehara T."/>
            <person name="Masukawa M."/>
            <person name="Mizubayashi T."/>
            <person name="Mukai Y."/>
            <person name="Nagasaki H."/>
            <person name="Nagata Y."/>
            <person name="Naito S."/>
            <person name="Nakashima M."/>
            <person name="Nakama Y."/>
            <person name="Nakamichi Y."/>
            <person name="Nakamura M."/>
            <person name="Meguro A."/>
            <person name="Negishi M."/>
            <person name="Ohta I."/>
            <person name="Ohta T."/>
            <person name="Okamoto M."/>
            <person name="Ono N."/>
            <person name="Saji S."/>
            <person name="Sakaguchi M."/>
            <person name="Sakai K."/>
            <person name="Shibata M."/>
            <person name="Shimokawa T."/>
            <person name="Song J."/>
            <person name="Takazaki Y."/>
            <person name="Terasawa K."/>
            <person name="Tsugane M."/>
            <person name="Tsuji K."/>
            <person name="Ueda S."/>
            <person name="Waki K."/>
            <person name="Yamagata H."/>
            <person name="Yamamoto M."/>
            <person name="Yamamoto S."/>
            <person name="Yamane H."/>
            <person name="Yoshiki S."/>
            <person name="Yoshihara R."/>
            <person name="Yukawa K."/>
            <person name="Zhong H."/>
            <person name="Yano M."/>
            <person name="Yuan Q."/>
            <person name="Ouyang S."/>
            <person name="Liu J."/>
            <person name="Jones K.M."/>
            <person name="Gansberger K."/>
            <person name="Moffat K."/>
            <person name="Hill J."/>
            <person name="Bera J."/>
            <person name="Fadrosh D."/>
            <person name="Jin S."/>
            <person name="Johri S."/>
            <person name="Kim M."/>
            <person name="Overton L."/>
            <person name="Reardon M."/>
            <person name="Tsitrin T."/>
            <person name="Vuong H."/>
            <person name="Weaver B."/>
            <person name="Ciecko A."/>
            <person name="Tallon L."/>
            <person name="Jackson J."/>
            <person name="Pai G."/>
            <person name="Aken S.V."/>
            <person name="Utterback T."/>
            <person name="Reidmuller S."/>
            <person name="Feldblyum T."/>
            <person name="Hsiao J."/>
            <person name="Zismann V."/>
            <person name="Iobst S."/>
            <person name="de Vazeille A.R."/>
            <person name="Buell C.R."/>
            <person name="Ying K."/>
            <person name="Li Y."/>
            <person name="Lu T."/>
            <person name="Huang Y."/>
            <person name="Zhao Q."/>
            <person name="Feng Q."/>
            <person name="Zhang L."/>
            <person name="Zhu J."/>
            <person name="Weng Q."/>
            <person name="Mu J."/>
            <person name="Lu Y."/>
            <person name="Fan D."/>
            <person name="Liu Y."/>
            <person name="Guan J."/>
            <person name="Zhang Y."/>
            <person name="Yu S."/>
            <person name="Liu X."/>
            <person name="Zhang Y."/>
            <person name="Hong G."/>
            <person name="Han B."/>
            <person name="Choisne N."/>
            <person name="Demange N."/>
            <person name="Orjeda G."/>
            <person name="Samain S."/>
            <person name="Cattolico L."/>
            <person name="Pelletier E."/>
            <person name="Couloux A."/>
            <person name="Segurens B."/>
            <person name="Wincker P."/>
            <person name="D'Hont A."/>
            <person name="Scarpelli C."/>
            <person name="Weissenbach J."/>
            <person name="Salanoubat M."/>
            <person name="Quetier F."/>
            <person name="Yu Y."/>
            <person name="Kim H.R."/>
            <person name="Rambo T."/>
            <person name="Currie J."/>
            <person name="Collura K."/>
            <person name="Luo M."/>
            <person name="Yang T."/>
            <person name="Ammiraju J.S.S."/>
            <person name="Engler F."/>
            <person name="Soderlund C."/>
            <person name="Wing R.A."/>
            <person name="Palmer L.E."/>
            <person name="de la Bastide M."/>
            <person name="Spiegel L."/>
            <person name="Nascimento L."/>
            <person name="Zutavern T."/>
            <person name="O'Shaughnessy A."/>
            <person name="Dike S."/>
            <person name="Dedhia N."/>
            <person name="Preston R."/>
            <person name="Balija V."/>
            <person name="McCombie W.R."/>
            <person name="Chow T."/>
            <person name="Chen H."/>
            <person name="Chung M."/>
            <person name="Chen C."/>
            <person name="Shaw J."/>
            <person name="Wu H."/>
            <person name="Hsiao K."/>
            <person name="Chao Y."/>
            <person name="Chu M."/>
            <person name="Cheng C."/>
            <person name="Hour A."/>
            <person name="Lee P."/>
            <person name="Lin S."/>
            <person name="Lin Y."/>
            <person name="Liou J."/>
            <person name="Liu S."/>
            <person name="Hsing Y."/>
            <person name="Raghuvanshi S."/>
            <person name="Mohanty A."/>
            <person name="Bharti A.K."/>
            <person name="Gaur A."/>
            <person name="Gupta V."/>
            <person name="Kumar D."/>
            <person name="Ravi V."/>
            <person name="Vij S."/>
            <person name="Kapur A."/>
            <person name="Khurana P."/>
            <person name="Khurana P."/>
            <person name="Khurana J.P."/>
            <person name="Tyagi A.K."/>
            <person name="Gaikwad K."/>
            <person name="Singh A."/>
            <person name="Dalal V."/>
            <person name="Srivastava S."/>
            <person name="Dixit A."/>
            <person name="Pal A.K."/>
            <person name="Ghazi I.A."/>
            <person name="Yadav M."/>
            <person name="Pandit A."/>
            <person name="Bhargava A."/>
            <person name="Sureshbabu K."/>
            <person name="Batra K."/>
            <person name="Sharma T.R."/>
            <person name="Mohapatra T."/>
            <person name="Singh N.K."/>
            <person name="Messing J."/>
            <person name="Nelson A.B."/>
            <person name="Fuks G."/>
            <person name="Kavchok S."/>
            <person name="Keizer G."/>
            <person name="Linton E."/>
            <person name="Llaca V."/>
            <person name="Song R."/>
            <person name="Tanyolac B."/>
            <person name="Young S."/>
            <person name="Ho-Il K."/>
            <person name="Hahn J.H."/>
            <person name="Sangsakoo G."/>
            <person name="Vanavichit A."/>
            <person name="de Mattos Luiz.A.T."/>
            <person name="Zimmer P.D."/>
            <person name="Malone G."/>
            <person name="Dellagostin O."/>
            <person name="de Oliveira A.C."/>
            <person name="Bevan M."/>
            <person name="Bancroft I."/>
            <person name="Minx P."/>
            <person name="Cordum H."/>
            <person name="Wilson R."/>
            <person name="Cheng Z."/>
            <person name="Jin W."/>
            <person name="Jiang J."/>
            <person name="Leong S.A."/>
            <person name="Iwama H."/>
            <person name="Gojobori T."/>
            <person name="Itoh T."/>
            <person name="Niimura Y."/>
            <person name="Fujii Y."/>
            <person name="Habara T."/>
            <person name="Sakai H."/>
            <person name="Sato Y."/>
            <person name="Wilson G."/>
            <person name="Kumar K."/>
            <person name="McCouch S."/>
            <person name="Juretic N."/>
            <person name="Hoen D."/>
            <person name="Wright S."/>
            <person name="Bruskiewich R."/>
            <person name="Bureau T."/>
            <person name="Miyao A."/>
            <person name="Hirochika H."/>
            <person name="Nishikawa T."/>
            <person name="Kadowaki K."/>
            <person name="Sugiura M."/>
            <person name="Burr B."/>
            <person name="Sasaki T."/>
        </authorList>
    </citation>
    <scope>NUCLEOTIDE SEQUENCE [LARGE SCALE GENOMIC DNA]</scope>
    <source>
        <strain evidence="3">cv. Nipponbare</strain>
    </source>
</reference>
<gene>
    <name evidence="2" type="primary">OSJNBa0041F13.30</name>
</gene>
<feature type="region of interest" description="Disordered" evidence="1">
    <location>
        <begin position="23"/>
        <end position="81"/>
    </location>
</feature>
<dbReference type="AlphaFoldDB" id="Q5VPF4"/>
<feature type="compositionally biased region" description="Low complexity" evidence="1">
    <location>
        <begin position="39"/>
        <end position="53"/>
    </location>
</feature>
<accession>Q5VPF4</accession>
<evidence type="ECO:0000256" key="1">
    <source>
        <dbReference type="SAM" id="MobiDB-lite"/>
    </source>
</evidence>
<evidence type="ECO:0000313" key="3">
    <source>
        <dbReference type="Proteomes" id="UP000000763"/>
    </source>
</evidence>
<feature type="compositionally biased region" description="Low complexity" evidence="1">
    <location>
        <begin position="121"/>
        <end position="131"/>
    </location>
</feature>
<dbReference type="EMBL" id="AP003708">
    <property type="protein sequence ID" value="BAD68671.1"/>
    <property type="molecule type" value="Genomic_DNA"/>
</dbReference>
<organism evidence="2 3">
    <name type="scientific">Oryza sativa subsp. japonica</name>
    <name type="common">Rice</name>
    <dbReference type="NCBI Taxonomy" id="39947"/>
    <lineage>
        <taxon>Eukaryota</taxon>
        <taxon>Viridiplantae</taxon>
        <taxon>Streptophyta</taxon>
        <taxon>Embryophyta</taxon>
        <taxon>Tracheophyta</taxon>
        <taxon>Spermatophyta</taxon>
        <taxon>Magnoliopsida</taxon>
        <taxon>Liliopsida</taxon>
        <taxon>Poales</taxon>
        <taxon>Poaceae</taxon>
        <taxon>BOP clade</taxon>
        <taxon>Oryzoideae</taxon>
        <taxon>Oryzeae</taxon>
        <taxon>Oryzinae</taxon>
        <taxon>Oryza</taxon>
        <taxon>Oryza sativa</taxon>
    </lineage>
</organism>
<reference evidence="3" key="2">
    <citation type="journal article" date="2008" name="Nucleic Acids Res.">
        <title>The rice annotation project database (RAP-DB): 2008 update.</title>
        <authorList>
            <consortium name="The rice annotation project (RAP)"/>
        </authorList>
    </citation>
    <scope>GENOME REANNOTATION</scope>
    <source>
        <strain evidence="3">cv. Nipponbare</strain>
    </source>
</reference>
<feature type="compositionally biased region" description="Basic and acidic residues" evidence="1">
    <location>
        <begin position="154"/>
        <end position="171"/>
    </location>
</feature>
<proteinExistence type="predicted"/>
<feature type="region of interest" description="Disordered" evidence="1">
    <location>
        <begin position="121"/>
        <end position="171"/>
    </location>
</feature>
<protein>
    <submittedName>
        <fullName evidence="2">Uncharacterized protein</fullName>
    </submittedName>
</protein>